<name>A0A6A6HWE1_9PLEO</name>
<feature type="transmembrane region" description="Helical" evidence="2">
    <location>
        <begin position="290"/>
        <end position="312"/>
    </location>
</feature>
<feature type="domain" description="RING-type" evidence="3">
    <location>
        <begin position="150"/>
        <end position="194"/>
    </location>
</feature>
<gene>
    <name evidence="4" type="ORF">BU26DRAFT_510738</name>
</gene>
<accession>A0A6A6HWE1</accession>
<dbReference type="Pfam" id="PF13639">
    <property type="entry name" value="zf-RING_2"/>
    <property type="match status" value="1"/>
</dbReference>
<keyword evidence="2" id="KW-0472">Membrane</keyword>
<dbReference type="RefSeq" id="XP_033677335.1">
    <property type="nucleotide sequence ID" value="XM_033827256.1"/>
</dbReference>
<dbReference type="SUPFAM" id="SSF57850">
    <property type="entry name" value="RING/U-box"/>
    <property type="match status" value="1"/>
</dbReference>
<evidence type="ECO:0000313" key="4">
    <source>
        <dbReference type="EMBL" id="KAF2242331.1"/>
    </source>
</evidence>
<dbReference type="Proteomes" id="UP000800094">
    <property type="component" value="Unassembled WGS sequence"/>
</dbReference>
<dbReference type="PROSITE" id="PS50089">
    <property type="entry name" value="ZF_RING_2"/>
    <property type="match status" value="1"/>
</dbReference>
<keyword evidence="2" id="KW-1133">Transmembrane helix</keyword>
<dbReference type="InterPro" id="IPR013083">
    <property type="entry name" value="Znf_RING/FYVE/PHD"/>
</dbReference>
<feature type="transmembrane region" description="Helical" evidence="2">
    <location>
        <begin position="405"/>
        <end position="423"/>
    </location>
</feature>
<organism evidence="4 5">
    <name type="scientific">Trematosphaeria pertusa</name>
    <dbReference type="NCBI Taxonomy" id="390896"/>
    <lineage>
        <taxon>Eukaryota</taxon>
        <taxon>Fungi</taxon>
        <taxon>Dikarya</taxon>
        <taxon>Ascomycota</taxon>
        <taxon>Pezizomycotina</taxon>
        <taxon>Dothideomycetes</taxon>
        <taxon>Pleosporomycetidae</taxon>
        <taxon>Pleosporales</taxon>
        <taxon>Massarineae</taxon>
        <taxon>Trematosphaeriaceae</taxon>
        <taxon>Trematosphaeria</taxon>
    </lineage>
</organism>
<keyword evidence="1" id="KW-0479">Metal-binding</keyword>
<evidence type="ECO:0000256" key="1">
    <source>
        <dbReference type="PROSITE-ProRule" id="PRU00175"/>
    </source>
</evidence>
<dbReference type="EMBL" id="ML987208">
    <property type="protein sequence ID" value="KAF2242331.1"/>
    <property type="molecule type" value="Genomic_DNA"/>
</dbReference>
<proteinExistence type="predicted"/>
<protein>
    <recommendedName>
        <fullName evidence="3">RING-type domain-containing protein</fullName>
    </recommendedName>
</protein>
<dbReference type="OrthoDB" id="3691193at2759"/>
<dbReference type="InterPro" id="IPR001841">
    <property type="entry name" value="Znf_RING"/>
</dbReference>
<dbReference type="AlphaFoldDB" id="A0A6A6HWE1"/>
<keyword evidence="2" id="KW-0812">Transmembrane</keyword>
<evidence type="ECO:0000313" key="5">
    <source>
        <dbReference type="Proteomes" id="UP000800094"/>
    </source>
</evidence>
<keyword evidence="1" id="KW-0863">Zinc-finger</keyword>
<feature type="transmembrane region" description="Helical" evidence="2">
    <location>
        <begin position="228"/>
        <end position="246"/>
    </location>
</feature>
<evidence type="ECO:0000256" key="2">
    <source>
        <dbReference type="SAM" id="Phobius"/>
    </source>
</evidence>
<feature type="transmembrane region" description="Helical" evidence="2">
    <location>
        <begin position="338"/>
        <end position="359"/>
    </location>
</feature>
<evidence type="ECO:0000259" key="3">
    <source>
        <dbReference type="PROSITE" id="PS50089"/>
    </source>
</evidence>
<sequence length="425" mass="48268">MTSAALHVRYPFTTTWRRSILTRHSRTDDVGMMEALVKWPSKQHVLRFRVTHLPIRNSEQYEAASTCTADFHLHFLPTLTGLLVARSLRNIFNPSDYHPFDPLFYSNSNHAISPQLPSLMASLLRVSKSTFLTTRVVPANDNDIFNDNKCAFCWGPYDDGHPAVRVLPCNHVFGQDCLNDLIDAPNGDLCAICRTPLFRPSPLVLLKAMMVSCVHFLAAQAISLYLKAVAFFYDLPGWLKFCFRAFRMYLCRKQITTWIPKVSEVVHRFTGLATRNPSFDLSVVLRKLTVLRFTAGITYWILSSLIGSLRYLPFNIPRPENDIRVFSDYAPSLGYDNATISALQIFITAAATAFVWNSSVCGRLGSNQDRCIVGAIFLATVLFRHIGDVWVILCFAQGWNPRESWISFLILWWGGNVVYIIILKE</sequence>
<reference evidence="4" key="1">
    <citation type="journal article" date="2020" name="Stud. Mycol.">
        <title>101 Dothideomycetes genomes: a test case for predicting lifestyles and emergence of pathogens.</title>
        <authorList>
            <person name="Haridas S."/>
            <person name="Albert R."/>
            <person name="Binder M."/>
            <person name="Bloem J."/>
            <person name="Labutti K."/>
            <person name="Salamov A."/>
            <person name="Andreopoulos B."/>
            <person name="Baker S."/>
            <person name="Barry K."/>
            <person name="Bills G."/>
            <person name="Bluhm B."/>
            <person name="Cannon C."/>
            <person name="Castanera R."/>
            <person name="Culley D."/>
            <person name="Daum C."/>
            <person name="Ezra D."/>
            <person name="Gonzalez J."/>
            <person name="Henrissat B."/>
            <person name="Kuo A."/>
            <person name="Liang C."/>
            <person name="Lipzen A."/>
            <person name="Lutzoni F."/>
            <person name="Magnuson J."/>
            <person name="Mondo S."/>
            <person name="Nolan M."/>
            <person name="Ohm R."/>
            <person name="Pangilinan J."/>
            <person name="Park H.-J."/>
            <person name="Ramirez L."/>
            <person name="Alfaro M."/>
            <person name="Sun H."/>
            <person name="Tritt A."/>
            <person name="Yoshinaga Y."/>
            <person name="Zwiers L.-H."/>
            <person name="Turgeon B."/>
            <person name="Goodwin S."/>
            <person name="Spatafora J."/>
            <person name="Crous P."/>
            <person name="Grigoriev I."/>
        </authorList>
    </citation>
    <scope>NUCLEOTIDE SEQUENCE</scope>
    <source>
        <strain evidence="4">CBS 122368</strain>
    </source>
</reference>
<keyword evidence="1" id="KW-0862">Zinc</keyword>
<dbReference type="GO" id="GO:0008270">
    <property type="term" value="F:zinc ion binding"/>
    <property type="evidence" value="ECO:0007669"/>
    <property type="project" value="UniProtKB-KW"/>
</dbReference>
<dbReference type="GeneID" id="54580586"/>
<keyword evidence="5" id="KW-1185">Reference proteome</keyword>
<dbReference type="Gene3D" id="3.30.40.10">
    <property type="entry name" value="Zinc/RING finger domain, C3HC4 (zinc finger)"/>
    <property type="match status" value="1"/>
</dbReference>
<feature type="transmembrane region" description="Helical" evidence="2">
    <location>
        <begin position="371"/>
        <end position="393"/>
    </location>
</feature>